<protein>
    <recommendedName>
        <fullName evidence="2">Hpc2-related domain-containing protein</fullName>
    </recommendedName>
</protein>
<feature type="compositionally biased region" description="Basic and acidic residues" evidence="1">
    <location>
        <begin position="722"/>
        <end position="739"/>
    </location>
</feature>
<comment type="caution">
    <text evidence="3">The sequence shown here is derived from an EMBL/GenBank/DDBJ whole genome shotgun (WGS) entry which is preliminary data.</text>
</comment>
<dbReference type="Proteomes" id="UP000525078">
    <property type="component" value="Unassembled WGS sequence"/>
</dbReference>
<dbReference type="PANTHER" id="PTHR21669:SF28">
    <property type="entry name" value="YEMANUCLEIN"/>
    <property type="match status" value="1"/>
</dbReference>
<dbReference type="GO" id="GO:0006325">
    <property type="term" value="P:chromatin organization"/>
    <property type="evidence" value="ECO:0007669"/>
    <property type="project" value="TreeGrafter"/>
</dbReference>
<evidence type="ECO:0000313" key="3">
    <source>
        <dbReference type="EMBL" id="KAF4373145.1"/>
    </source>
</evidence>
<sequence length="765" mass="85275">MEEEKRGGESICRVSSSFFKSGDRQMFTMELRPGETTIVSWKKLMKDANKVNGSSSTTVLELPVNAHPRLESRIAPVAAQPDGEEVKDETAPSRFSAVIEKIERLYMGKDSSDEEDHNDIPDDDQYDTEDSFIDDAELDEYFEVDNSAIKHGGFFVNRGQLERIESTALPSQQPKKRRRKDLAKGNGENDDGCLQNKHAKPGKMASGKNTSALAKTLSTTTQAVAVSGEDIQFQSQLNSTVVCPKKKSSDSKTIIDPSVLKVSNGDATMILAEVKDIEKQKTGSLLSKDPSSKFKEMAVSSDSSHSKHHDKNVYVQSKSQSGRPSSGADELDSSIRVREKNGNRELSDVNTFEGKYSAPTTKTPHMHKKDGSNARPKGSILEKAIRELEKMDDISSGLVFMYNITARPPNVENQEADNSSQAIKRRLPREIKMKLAKVARLAQASHGKVSKELLNRLMSILGHLIQLRTLKRNLKVMISMGLSAKQETNDRFQRVKKEVIEMLKVRAPSMESKALEKQAGASDDFQEIPTEQKEVSKRKYSMDAALEDKICDLYDLYVDGLDDDAGPQVRRLYAEVICVKSFVSNFCELWPNGFMDNHGIKRAICRAKERRRELYGRKKDQEKMKRKKMLASKTEEGVRVEGGSILQPQYTRESSATLSGGHCSANKSVPASTVVMQPPSPINVQSFDKVKQEKFKGTSSHSPEDARVGDSIVVTKKKVRRKPEVELDETHLRSEERQKSLKQSATPPLKPNLQSTALSSLEQSS</sequence>
<proteinExistence type="predicted"/>
<dbReference type="AlphaFoldDB" id="A0A7J6FR71"/>
<reference evidence="3 4" key="1">
    <citation type="journal article" date="2020" name="bioRxiv">
        <title>Sequence and annotation of 42 cannabis genomes reveals extensive copy number variation in cannabinoid synthesis and pathogen resistance genes.</title>
        <authorList>
            <person name="Mckernan K.J."/>
            <person name="Helbert Y."/>
            <person name="Kane L.T."/>
            <person name="Ebling H."/>
            <person name="Zhang L."/>
            <person name="Liu B."/>
            <person name="Eaton Z."/>
            <person name="Mclaughlin S."/>
            <person name="Kingan S."/>
            <person name="Baybayan P."/>
            <person name="Concepcion G."/>
            <person name="Jordan M."/>
            <person name="Riva A."/>
            <person name="Barbazuk W."/>
            <person name="Harkins T."/>
        </authorList>
    </citation>
    <scope>NUCLEOTIDE SEQUENCE [LARGE SCALE GENOMIC DNA]</scope>
    <source>
        <strain evidence="4">cv. Jamaican Lion 4</strain>
        <tissue evidence="3">Leaf</tissue>
    </source>
</reference>
<feature type="compositionally biased region" description="Polar residues" evidence="1">
    <location>
        <begin position="741"/>
        <end position="765"/>
    </location>
</feature>
<feature type="compositionally biased region" description="Polar residues" evidence="1">
    <location>
        <begin position="314"/>
        <end position="324"/>
    </location>
</feature>
<accession>A0A7J6FR71</accession>
<feature type="region of interest" description="Disordered" evidence="1">
    <location>
        <begin position="692"/>
        <end position="765"/>
    </location>
</feature>
<dbReference type="Pfam" id="PF08729">
    <property type="entry name" value="HUN"/>
    <property type="match status" value="1"/>
</dbReference>
<feature type="region of interest" description="Disordered" evidence="1">
    <location>
        <begin position="107"/>
        <end position="131"/>
    </location>
</feature>
<evidence type="ECO:0000313" key="4">
    <source>
        <dbReference type="Proteomes" id="UP000525078"/>
    </source>
</evidence>
<dbReference type="PANTHER" id="PTHR21669">
    <property type="entry name" value="CAPZ-INTERACTING PROTEIN AND RELATED PROTEINS"/>
    <property type="match status" value="1"/>
</dbReference>
<dbReference type="InterPro" id="IPR014840">
    <property type="entry name" value="HRD"/>
</dbReference>
<feature type="compositionally biased region" description="Basic and acidic residues" evidence="1">
    <location>
        <begin position="333"/>
        <end position="347"/>
    </location>
</feature>
<feature type="region of interest" description="Disordered" evidence="1">
    <location>
        <begin position="282"/>
        <end position="376"/>
    </location>
</feature>
<feature type="compositionally biased region" description="Acidic residues" evidence="1">
    <location>
        <begin position="112"/>
        <end position="131"/>
    </location>
</feature>
<evidence type="ECO:0000256" key="1">
    <source>
        <dbReference type="SAM" id="MobiDB-lite"/>
    </source>
</evidence>
<dbReference type="EMBL" id="JAATIP010000101">
    <property type="protein sequence ID" value="KAF4373145.1"/>
    <property type="molecule type" value="Genomic_DNA"/>
</dbReference>
<organism evidence="3 4">
    <name type="scientific">Cannabis sativa</name>
    <name type="common">Hemp</name>
    <name type="synonym">Marijuana</name>
    <dbReference type="NCBI Taxonomy" id="3483"/>
    <lineage>
        <taxon>Eukaryota</taxon>
        <taxon>Viridiplantae</taxon>
        <taxon>Streptophyta</taxon>
        <taxon>Embryophyta</taxon>
        <taxon>Tracheophyta</taxon>
        <taxon>Spermatophyta</taxon>
        <taxon>Magnoliopsida</taxon>
        <taxon>eudicotyledons</taxon>
        <taxon>Gunneridae</taxon>
        <taxon>Pentapetalae</taxon>
        <taxon>rosids</taxon>
        <taxon>fabids</taxon>
        <taxon>Rosales</taxon>
        <taxon>Cannabaceae</taxon>
        <taxon>Cannabis</taxon>
    </lineage>
</organism>
<feature type="compositionally biased region" description="Basic and acidic residues" evidence="1">
    <location>
        <begin position="692"/>
        <end position="708"/>
    </location>
</feature>
<feature type="domain" description="Hpc2-related" evidence="2">
    <location>
        <begin position="114"/>
        <end position="162"/>
    </location>
</feature>
<name>A0A7J6FR71_CANSA</name>
<feature type="region of interest" description="Disordered" evidence="1">
    <location>
        <begin position="164"/>
        <end position="211"/>
    </location>
</feature>
<dbReference type="GO" id="GO:0005634">
    <property type="term" value="C:nucleus"/>
    <property type="evidence" value="ECO:0007669"/>
    <property type="project" value="TreeGrafter"/>
</dbReference>
<evidence type="ECO:0000259" key="2">
    <source>
        <dbReference type="Pfam" id="PF08729"/>
    </source>
</evidence>
<gene>
    <name evidence="3" type="ORF">F8388_019327</name>
</gene>